<reference evidence="3" key="1">
    <citation type="submission" date="2017-02" db="EMBL/GenBank/DDBJ databases">
        <authorList>
            <person name="Varghese N."/>
            <person name="Submissions S."/>
        </authorList>
    </citation>
    <scope>NUCLEOTIDE SEQUENCE [LARGE SCALE GENOMIC DNA]</scope>
    <source>
        <strain evidence="3">DSM 22224</strain>
    </source>
</reference>
<feature type="transmembrane region" description="Helical" evidence="1">
    <location>
        <begin position="9"/>
        <end position="27"/>
    </location>
</feature>
<keyword evidence="1" id="KW-1133">Transmembrane helix</keyword>
<keyword evidence="1" id="KW-0812">Transmembrane</keyword>
<accession>A0A1T4KLW3</accession>
<gene>
    <name evidence="2" type="ORF">SAMN04488128_101202</name>
</gene>
<evidence type="ECO:0000256" key="1">
    <source>
        <dbReference type="SAM" id="Phobius"/>
    </source>
</evidence>
<organism evidence="2 3">
    <name type="scientific">Chitinophaga eiseniae</name>
    <dbReference type="NCBI Taxonomy" id="634771"/>
    <lineage>
        <taxon>Bacteria</taxon>
        <taxon>Pseudomonadati</taxon>
        <taxon>Bacteroidota</taxon>
        <taxon>Chitinophagia</taxon>
        <taxon>Chitinophagales</taxon>
        <taxon>Chitinophagaceae</taxon>
        <taxon>Chitinophaga</taxon>
    </lineage>
</organism>
<protein>
    <submittedName>
        <fullName evidence="2">Uncharacterized protein</fullName>
    </submittedName>
</protein>
<dbReference type="RefSeq" id="WP_078666924.1">
    <property type="nucleotide sequence ID" value="NZ_FUWZ01000001.1"/>
</dbReference>
<feature type="transmembrane region" description="Helical" evidence="1">
    <location>
        <begin position="33"/>
        <end position="53"/>
    </location>
</feature>
<evidence type="ECO:0000313" key="3">
    <source>
        <dbReference type="Proteomes" id="UP000190367"/>
    </source>
</evidence>
<evidence type="ECO:0000313" key="2">
    <source>
        <dbReference type="EMBL" id="SJZ43378.1"/>
    </source>
</evidence>
<sequence length="252" mass="28444">MNNDWLAKAANVGAIIGIPGSIVSFYVDAAPEVSYSVTSVAAILAMGFCYRIVKDKDALGLIWRHPSYKMDFELLANYTRIDIISEDSMQAKYTCTHTFKCRKHSANVYYFRVFPGDNFSNIQVSCGRIIAINNVAAGKDIFVEFDAPCRVDETKSVTLTADTTNVFPATEEFWISQKYYYGNSTNYKIEVFFHQKRPPITHKAEIIVNEDYNNVVKPRQLPSLRIVNGGAVLSCESSDLQDNSKLKLSWSW</sequence>
<keyword evidence="1" id="KW-0472">Membrane</keyword>
<keyword evidence="3" id="KW-1185">Reference proteome</keyword>
<dbReference type="AlphaFoldDB" id="A0A1T4KLW3"/>
<proteinExistence type="predicted"/>
<dbReference type="Proteomes" id="UP000190367">
    <property type="component" value="Unassembled WGS sequence"/>
</dbReference>
<dbReference type="EMBL" id="FUWZ01000001">
    <property type="protein sequence ID" value="SJZ43378.1"/>
    <property type="molecule type" value="Genomic_DNA"/>
</dbReference>
<name>A0A1T4KLW3_9BACT</name>